<evidence type="ECO:0000256" key="5">
    <source>
        <dbReference type="ARBA" id="ARBA00022448"/>
    </source>
</evidence>
<evidence type="ECO:0000256" key="3">
    <source>
        <dbReference type="ARBA" id="ARBA00005667"/>
    </source>
</evidence>
<comment type="caution">
    <text evidence="15">The sequence shown here is derived from an EMBL/GenBank/DDBJ whole genome shotgun (WGS) entry which is preliminary data.</text>
</comment>
<evidence type="ECO:0000256" key="9">
    <source>
        <dbReference type="ARBA" id="ARBA00022982"/>
    </source>
</evidence>
<comment type="similarity">
    <text evidence="3">Belongs to the complex I NDUFB3 subunit family.</text>
</comment>
<comment type="subcellular location">
    <subcellularLocation>
        <location evidence="2">Mitochondrion inner membrane</location>
        <topology evidence="2">Single-pass membrane protein</topology>
        <orientation evidence="2">Matrix side</orientation>
    </subcellularLocation>
</comment>
<dbReference type="Pfam" id="PF08122">
    <property type="entry name" value="NDUF_B12"/>
    <property type="match status" value="1"/>
</dbReference>
<keyword evidence="5" id="KW-0813">Transport</keyword>
<keyword evidence="7" id="KW-0812">Transmembrane</keyword>
<keyword evidence="12" id="KW-0472">Membrane</keyword>
<dbReference type="GO" id="GO:0032981">
    <property type="term" value="P:mitochondrial respiratory chain complex I assembly"/>
    <property type="evidence" value="ECO:0007669"/>
    <property type="project" value="TreeGrafter"/>
</dbReference>
<reference evidence="15" key="1">
    <citation type="submission" date="2021-03" db="EMBL/GenBank/DDBJ databases">
        <title>Chromosome level genome of the anhydrobiotic midge Polypedilum vanderplanki.</title>
        <authorList>
            <person name="Yoshida Y."/>
            <person name="Kikawada T."/>
            <person name="Gusev O."/>
        </authorList>
    </citation>
    <scope>NUCLEOTIDE SEQUENCE</scope>
    <source>
        <strain evidence="15">NIAS01</strain>
        <tissue evidence="15">Whole body or cell culture</tissue>
    </source>
</reference>
<evidence type="ECO:0000256" key="1">
    <source>
        <dbReference type="ARBA" id="ARBA00003195"/>
    </source>
</evidence>
<dbReference type="InterPro" id="IPR012576">
    <property type="entry name" value="NDUFB3"/>
</dbReference>
<keyword evidence="6" id="KW-0679">Respiratory chain</keyword>
<evidence type="ECO:0000256" key="14">
    <source>
        <dbReference type="ARBA" id="ARBA00032688"/>
    </source>
</evidence>
<evidence type="ECO:0000256" key="4">
    <source>
        <dbReference type="ARBA" id="ARBA00018680"/>
    </source>
</evidence>
<dbReference type="EMBL" id="JADBJN010000003">
    <property type="protein sequence ID" value="KAG5673541.1"/>
    <property type="molecule type" value="Genomic_DNA"/>
</dbReference>
<evidence type="ECO:0000256" key="12">
    <source>
        <dbReference type="ARBA" id="ARBA00023136"/>
    </source>
</evidence>
<dbReference type="PANTHER" id="PTHR15082">
    <property type="entry name" value="NADH-UBIQUINONE OXIDOREDUCTASE B12 SUBUNIT"/>
    <property type="match status" value="1"/>
</dbReference>
<dbReference type="OrthoDB" id="521512at2759"/>
<evidence type="ECO:0000256" key="2">
    <source>
        <dbReference type="ARBA" id="ARBA00004298"/>
    </source>
</evidence>
<keyword evidence="11" id="KW-0496">Mitochondrion</keyword>
<dbReference type="GO" id="GO:0022900">
    <property type="term" value="P:electron transport chain"/>
    <property type="evidence" value="ECO:0007669"/>
    <property type="project" value="InterPro"/>
</dbReference>
<dbReference type="AlphaFoldDB" id="A0A9J6BVK5"/>
<keyword evidence="9" id="KW-0249">Electron transport</keyword>
<name>A0A9J6BVK5_POLVA</name>
<dbReference type="PANTHER" id="PTHR15082:SF2">
    <property type="entry name" value="NADH DEHYDROGENASE [UBIQUINONE] 1 BETA SUBCOMPLEX SUBUNIT 3"/>
    <property type="match status" value="1"/>
</dbReference>
<keyword evidence="8" id="KW-0999">Mitochondrion inner membrane</keyword>
<sequence>MGGDHHHHKAITVPDWRIYKVENCKELVEVERALSRVGLKDPWLRNEVWRFDPAIHKTWNTRSQRLWKSLFRGFPLGLGLTIATVAIEKALKVDYHDPRGIHGHGHGHHSEHH</sequence>
<evidence type="ECO:0000256" key="8">
    <source>
        <dbReference type="ARBA" id="ARBA00022792"/>
    </source>
</evidence>
<evidence type="ECO:0000256" key="13">
    <source>
        <dbReference type="ARBA" id="ARBA00030217"/>
    </source>
</evidence>
<dbReference type="Proteomes" id="UP001107558">
    <property type="component" value="Chromosome 3"/>
</dbReference>
<organism evidence="15 16">
    <name type="scientific">Polypedilum vanderplanki</name>
    <name type="common">Sleeping chironomid midge</name>
    <dbReference type="NCBI Taxonomy" id="319348"/>
    <lineage>
        <taxon>Eukaryota</taxon>
        <taxon>Metazoa</taxon>
        <taxon>Ecdysozoa</taxon>
        <taxon>Arthropoda</taxon>
        <taxon>Hexapoda</taxon>
        <taxon>Insecta</taxon>
        <taxon>Pterygota</taxon>
        <taxon>Neoptera</taxon>
        <taxon>Endopterygota</taxon>
        <taxon>Diptera</taxon>
        <taxon>Nematocera</taxon>
        <taxon>Chironomoidea</taxon>
        <taxon>Chironomidae</taxon>
        <taxon>Chironominae</taxon>
        <taxon>Polypedilum</taxon>
        <taxon>Polypedilum</taxon>
    </lineage>
</organism>
<evidence type="ECO:0000313" key="16">
    <source>
        <dbReference type="Proteomes" id="UP001107558"/>
    </source>
</evidence>
<evidence type="ECO:0000256" key="11">
    <source>
        <dbReference type="ARBA" id="ARBA00023128"/>
    </source>
</evidence>
<keyword evidence="16" id="KW-1185">Reference proteome</keyword>
<comment type="function">
    <text evidence="1">Accessory subunit of the mitochondrial membrane respiratory chain NADH dehydrogenase (Complex I), that is believed not to be involved in catalysis. Complex I functions in the transfer of electrons from NADH to the respiratory chain. The immediate electron acceptor for the enzyme is believed to be ubiquinone.</text>
</comment>
<keyword evidence="10" id="KW-1133">Transmembrane helix</keyword>
<proteinExistence type="inferred from homology"/>
<evidence type="ECO:0000313" key="15">
    <source>
        <dbReference type="EMBL" id="KAG5673541.1"/>
    </source>
</evidence>
<protein>
    <recommendedName>
        <fullName evidence="4">NADH dehydrogenase [ubiquinone] 1 beta subcomplex subunit 3</fullName>
    </recommendedName>
    <alternativeName>
        <fullName evidence="13">Complex I-B12</fullName>
    </alternativeName>
    <alternativeName>
        <fullName evidence="14">NADH-ubiquinone oxidoreductase B12 subunit</fullName>
    </alternativeName>
</protein>
<evidence type="ECO:0000256" key="7">
    <source>
        <dbReference type="ARBA" id="ARBA00022692"/>
    </source>
</evidence>
<dbReference type="GO" id="GO:0005743">
    <property type="term" value="C:mitochondrial inner membrane"/>
    <property type="evidence" value="ECO:0007669"/>
    <property type="project" value="UniProtKB-SubCell"/>
</dbReference>
<evidence type="ECO:0000256" key="6">
    <source>
        <dbReference type="ARBA" id="ARBA00022660"/>
    </source>
</evidence>
<accession>A0A9J6BVK5</accession>
<evidence type="ECO:0000256" key="10">
    <source>
        <dbReference type="ARBA" id="ARBA00022989"/>
    </source>
</evidence>
<gene>
    <name evidence="15" type="ORF">PVAND_003581</name>
</gene>